<comment type="subcellular location">
    <subcellularLocation>
        <location evidence="5">Cytoplasm</location>
    </subcellularLocation>
</comment>
<keyword evidence="7" id="KW-1185">Reference proteome</keyword>
<keyword evidence="2 5" id="KW-0813">Transport</keyword>
<evidence type="ECO:0000256" key="5">
    <source>
        <dbReference type="HAMAP-Rule" id="MF_00821"/>
    </source>
</evidence>
<proteinExistence type="inferred from homology"/>
<dbReference type="InterPro" id="IPR003708">
    <property type="entry name" value="SecB"/>
</dbReference>
<accession>A0ABP7Q0X5</accession>
<keyword evidence="5" id="KW-0143">Chaperone</keyword>
<evidence type="ECO:0000256" key="1">
    <source>
        <dbReference type="ARBA" id="ARBA00009990"/>
    </source>
</evidence>
<dbReference type="PANTHER" id="PTHR36918">
    <property type="match status" value="1"/>
</dbReference>
<organism evidence="6 7">
    <name type="scientific">Allohahella marinimesophila</name>
    <dbReference type="NCBI Taxonomy" id="1054972"/>
    <lineage>
        <taxon>Bacteria</taxon>
        <taxon>Pseudomonadati</taxon>
        <taxon>Pseudomonadota</taxon>
        <taxon>Gammaproteobacteria</taxon>
        <taxon>Oceanospirillales</taxon>
        <taxon>Hahellaceae</taxon>
        <taxon>Allohahella</taxon>
    </lineage>
</organism>
<dbReference type="HAMAP" id="MF_00821">
    <property type="entry name" value="SecB"/>
    <property type="match status" value="1"/>
</dbReference>
<keyword evidence="5" id="KW-0963">Cytoplasm</keyword>
<dbReference type="NCBIfam" id="TIGR00809">
    <property type="entry name" value="secB"/>
    <property type="match status" value="1"/>
</dbReference>
<dbReference type="InterPro" id="IPR035958">
    <property type="entry name" value="SecB-like_sf"/>
</dbReference>
<dbReference type="Pfam" id="PF02556">
    <property type="entry name" value="SecB"/>
    <property type="match status" value="1"/>
</dbReference>
<dbReference type="PRINTS" id="PR01594">
    <property type="entry name" value="SECBCHAPRONE"/>
</dbReference>
<evidence type="ECO:0000256" key="3">
    <source>
        <dbReference type="ARBA" id="ARBA00022927"/>
    </source>
</evidence>
<dbReference type="NCBIfam" id="NF004393">
    <property type="entry name" value="PRK05751.1-4"/>
    <property type="match status" value="1"/>
</dbReference>
<dbReference type="Gene3D" id="3.10.420.10">
    <property type="entry name" value="SecB-like"/>
    <property type="match status" value="1"/>
</dbReference>
<keyword evidence="3 5" id="KW-0653">Protein transport</keyword>
<name>A0ABP7Q0X5_9GAMM</name>
<dbReference type="SUPFAM" id="SSF54611">
    <property type="entry name" value="SecB-like"/>
    <property type="match status" value="1"/>
</dbReference>
<evidence type="ECO:0000256" key="4">
    <source>
        <dbReference type="ARBA" id="ARBA00023010"/>
    </source>
</evidence>
<keyword evidence="4 5" id="KW-0811">Translocation</keyword>
<dbReference type="EMBL" id="BAABBO010000018">
    <property type="protein sequence ID" value="GAA3974365.1"/>
    <property type="molecule type" value="Genomic_DNA"/>
</dbReference>
<dbReference type="PANTHER" id="PTHR36918:SF1">
    <property type="entry name" value="PROTEIN-EXPORT PROTEIN SECB"/>
    <property type="match status" value="1"/>
</dbReference>
<comment type="caution">
    <text evidence="6">The sequence shown here is derived from an EMBL/GenBank/DDBJ whole genome shotgun (WGS) entry which is preliminary data.</text>
</comment>
<reference evidence="7" key="1">
    <citation type="journal article" date="2019" name="Int. J. Syst. Evol. Microbiol.">
        <title>The Global Catalogue of Microorganisms (GCM) 10K type strain sequencing project: providing services to taxonomists for standard genome sequencing and annotation.</title>
        <authorList>
            <consortium name="The Broad Institute Genomics Platform"/>
            <consortium name="The Broad Institute Genome Sequencing Center for Infectious Disease"/>
            <person name="Wu L."/>
            <person name="Ma J."/>
        </authorList>
    </citation>
    <scope>NUCLEOTIDE SEQUENCE [LARGE SCALE GENOMIC DNA]</scope>
    <source>
        <strain evidence="7">JCM 17555</strain>
    </source>
</reference>
<comment type="subunit">
    <text evidence="5">Homotetramer, a dimer of dimers. One homotetramer interacts with 1 SecA dimer.</text>
</comment>
<evidence type="ECO:0000313" key="7">
    <source>
        <dbReference type="Proteomes" id="UP001501337"/>
    </source>
</evidence>
<dbReference type="Proteomes" id="UP001501337">
    <property type="component" value="Unassembled WGS sequence"/>
</dbReference>
<gene>
    <name evidence="5 6" type="primary">secB</name>
    <name evidence="6" type="ORF">GCM10022278_34290</name>
</gene>
<evidence type="ECO:0000256" key="2">
    <source>
        <dbReference type="ARBA" id="ARBA00022448"/>
    </source>
</evidence>
<sequence length="172" mass="18427">MADEQGQAAANTSGKAKQPSFALQRIYLKDLSFESPSSPGVFGQDWKPAVNLDLNTENKQLNDSQWEVVLTLTVTAKVGDNTAFLVEIQQGGVFMIEGLEPQQLAQTLGAFCPNILFPYARETIDSLVVKGSFPALMLQPVNFDAIFADAVRRKQAEAQGAAPGNGADGGTH</sequence>
<comment type="similarity">
    <text evidence="1 5">Belongs to the SecB family.</text>
</comment>
<comment type="function">
    <text evidence="5">One of the proteins required for the normal export of preproteins out of the cell cytoplasm. It is a molecular chaperone that binds to a subset of precursor proteins, maintaining them in a translocation-competent state. It also specifically binds to its receptor SecA.</text>
</comment>
<evidence type="ECO:0000313" key="6">
    <source>
        <dbReference type="EMBL" id="GAA3974365.1"/>
    </source>
</evidence>
<dbReference type="RefSeq" id="WP_344808675.1">
    <property type="nucleotide sequence ID" value="NZ_BAABBO010000018.1"/>
</dbReference>
<protein>
    <recommendedName>
        <fullName evidence="5">Protein-export protein SecB</fullName>
    </recommendedName>
</protein>